<evidence type="ECO:0000256" key="11">
    <source>
        <dbReference type="ARBA" id="ARBA00022908"/>
    </source>
</evidence>
<dbReference type="PANTHER" id="PTHR37984:SF5">
    <property type="entry name" value="PROTEIN NYNRIN-LIKE"/>
    <property type="match status" value="1"/>
</dbReference>
<dbReference type="GO" id="GO:0003723">
    <property type="term" value="F:RNA binding"/>
    <property type="evidence" value="ECO:0007669"/>
    <property type="project" value="UniProtKB-KW"/>
</dbReference>
<keyword evidence="4" id="KW-0808">Transferase</keyword>
<dbReference type="InterPro" id="IPR000477">
    <property type="entry name" value="RT_dom"/>
</dbReference>
<dbReference type="Proteomes" id="UP000694680">
    <property type="component" value="Chromosome 1"/>
</dbReference>
<keyword evidence="8" id="KW-0378">Hydrolase</keyword>
<dbReference type="Gene3D" id="1.10.340.70">
    <property type="match status" value="1"/>
</dbReference>
<keyword evidence="13" id="KW-0511">Multifunctional enzyme</keyword>
<dbReference type="FunFam" id="3.30.70.270:FF:000020">
    <property type="entry name" value="Transposon Tf2-6 polyprotein-like Protein"/>
    <property type="match status" value="1"/>
</dbReference>
<dbReference type="PROSITE" id="PS50878">
    <property type="entry name" value="RT_POL"/>
    <property type="match status" value="1"/>
</dbReference>
<dbReference type="Pfam" id="PF00078">
    <property type="entry name" value="RVT_1"/>
    <property type="match status" value="1"/>
</dbReference>
<dbReference type="InterPro" id="IPR001969">
    <property type="entry name" value="Aspartic_peptidase_AS"/>
</dbReference>
<dbReference type="Gene3D" id="3.10.10.10">
    <property type="entry name" value="HIV Type 1 Reverse Transcriptase, subunit A, domain 1"/>
    <property type="match status" value="1"/>
</dbReference>
<evidence type="ECO:0000256" key="13">
    <source>
        <dbReference type="ARBA" id="ARBA00023268"/>
    </source>
</evidence>
<keyword evidence="9" id="KW-0460">Magnesium</keyword>
<keyword evidence="19" id="KW-1185">Reference proteome</keyword>
<dbReference type="CDD" id="cd09274">
    <property type="entry name" value="RNase_HI_RT_Ty3"/>
    <property type="match status" value="1"/>
</dbReference>
<dbReference type="InterPro" id="IPR012337">
    <property type="entry name" value="RNaseH-like_sf"/>
</dbReference>
<dbReference type="Pfam" id="PF17919">
    <property type="entry name" value="RT_RNaseH_2"/>
    <property type="match status" value="1"/>
</dbReference>
<evidence type="ECO:0000256" key="14">
    <source>
        <dbReference type="ARBA" id="ARBA00039658"/>
    </source>
</evidence>
<feature type="domain" description="Integrase catalytic" evidence="17">
    <location>
        <begin position="916"/>
        <end position="1074"/>
    </location>
</feature>
<evidence type="ECO:0000256" key="5">
    <source>
        <dbReference type="ARBA" id="ARBA00022695"/>
    </source>
</evidence>
<reference evidence="18" key="2">
    <citation type="submission" date="2025-08" db="UniProtKB">
        <authorList>
            <consortium name="Ensembl"/>
        </authorList>
    </citation>
    <scope>IDENTIFICATION</scope>
</reference>
<reference evidence="18" key="1">
    <citation type="submission" date="2020-06" db="EMBL/GenBank/DDBJ databases">
        <authorList>
            <consortium name="Wellcome Sanger Institute Data Sharing"/>
        </authorList>
    </citation>
    <scope>NUCLEOTIDE SEQUENCE [LARGE SCALE GENOMIC DNA]</scope>
</reference>
<keyword evidence="12" id="KW-0695">RNA-directed DNA polymerase</keyword>
<dbReference type="FunFam" id="1.10.340.70:FF:000001">
    <property type="entry name" value="Retrovirus-related Pol polyprotein from transposon gypsy-like Protein"/>
    <property type="match status" value="1"/>
</dbReference>
<protein>
    <recommendedName>
        <fullName evidence="14">Gypsy retrotransposon integrase-like protein 1</fullName>
        <ecNumber evidence="2">3.1.26.4</ecNumber>
    </recommendedName>
</protein>
<evidence type="ECO:0000256" key="8">
    <source>
        <dbReference type="ARBA" id="ARBA00022801"/>
    </source>
</evidence>
<dbReference type="InterPro" id="IPR036397">
    <property type="entry name" value="RNaseH_sf"/>
</dbReference>
<organism evidence="18 19">
    <name type="scientific">Gouania willdenowi</name>
    <name type="common">Blunt-snouted clingfish</name>
    <name type="synonym">Lepadogaster willdenowi</name>
    <dbReference type="NCBI Taxonomy" id="441366"/>
    <lineage>
        <taxon>Eukaryota</taxon>
        <taxon>Metazoa</taxon>
        <taxon>Chordata</taxon>
        <taxon>Craniata</taxon>
        <taxon>Vertebrata</taxon>
        <taxon>Euteleostomi</taxon>
        <taxon>Actinopterygii</taxon>
        <taxon>Neopterygii</taxon>
        <taxon>Teleostei</taxon>
        <taxon>Neoteleostei</taxon>
        <taxon>Acanthomorphata</taxon>
        <taxon>Ovalentaria</taxon>
        <taxon>Blenniimorphae</taxon>
        <taxon>Blenniiformes</taxon>
        <taxon>Gobiesocoidei</taxon>
        <taxon>Gobiesocidae</taxon>
        <taxon>Gobiesocinae</taxon>
        <taxon>Gouania</taxon>
    </lineage>
</organism>
<dbReference type="GO" id="GO:0015074">
    <property type="term" value="P:DNA integration"/>
    <property type="evidence" value="ECO:0007669"/>
    <property type="project" value="UniProtKB-KW"/>
</dbReference>
<dbReference type="Pfam" id="PF17921">
    <property type="entry name" value="Integrase_H2C2"/>
    <property type="match status" value="1"/>
</dbReference>
<evidence type="ECO:0000256" key="3">
    <source>
        <dbReference type="ARBA" id="ARBA00022670"/>
    </source>
</evidence>
<dbReference type="GO" id="GO:0004523">
    <property type="term" value="F:RNA-DNA hybrid ribonuclease activity"/>
    <property type="evidence" value="ECO:0007669"/>
    <property type="project" value="UniProtKB-EC"/>
</dbReference>
<dbReference type="InterPro" id="IPR043502">
    <property type="entry name" value="DNA/RNA_pol_sf"/>
</dbReference>
<evidence type="ECO:0000256" key="15">
    <source>
        <dbReference type="SAM" id="MobiDB-lite"/>
    </source>
</evidence>
<evidence type="ECO:0000259" key="17">
    <source>
        <dbReference type="PROSITE" id="PS50994"/>
    </source>
</evidence>
<keyword evidence="3" id="KW-0645">Protease</keyword>
<evidence type="ECO:0000313" key="18">
    <source>
        <dbReference type="Ensembl" id="ENSGWIP00000034278.1"/>
    </source>
</evidence>
<dbReference type="SUPFAM" id="SSF53098">
    <property type="entry name" value="Ribonuclease H-like"/>
    <property type="match status" value="1"/>
</dbReference>
<name>A0A8C5GSK0_GOUWI</name>
<dbReference type="SUPFAM" id="SSF50630">
    <property type="entry name" value="Acid proteases"/>
    <property type="match status" value="1"/>
</dbReference>
<dbReference type="Gene3D" id="3.30.70.270">
    <property type="match status" value="2"/>
</dbReference>
<dbReference type="GO" id="GO:0004190">
    <property type="term" value="F:aspartic-type endopeptidase activity"/>
    <property type="evidence" value="ECO:0007669"/>
    <property type="project" value="InterPro"/>
</dbReference>
<dbReference type="EC" id="3.1.26.4" evidence="2"/>
<dbReference type="SUPFAM" id="SSF56672">
    <property type="entry name" value="DNA/RNA polymerases"/>
    <property type="match status" value="1"/>
</dbReference>
<dbReference type="GO" id="GO:0003964">
    <property type="term" value="F:RNA-directed DNA polymerase activity"/>
    <property type="evidence" value="ECO:0007669"/>
    <property type="project" value="UniProtKB-KW"/>
</dbReference>
<keyword evidence="5" id="KW-0548">Nucleotidyltransferase</keyword>
<dbReference type="InterPro" id="IPR043128">
    <property type="entry name" value="Rev_trsase/Diguanyl_cyclase"/>
</dbReference>
<feature type="compositionally biased region" description="Pro residues" evidence="15">
    <location>
        <begin position="1254"/>
        <end position="1267"/>
    </location>
</feature>
<dbReference type="PANTHER" id="PTHR37984">
    <property type="entry name" value="PROTEIN CBG26694"/>
    <property type="match status" value="1"/>
</dbReference>
<proteinExistence type="inferred from homology"/>
<accession>A0A8C5GSK0</accession>
<evidence type="ECO:0000313" key="19">
    <source>
        <dbReference type="Proteomes" id="UP000694680"/>
    </source>
</evidence>
<evidence type="ECO:0000256" key="4">
    <source>
        <dbReference type="ARBA" id="ARBA00022679"/>
    </source>
</evidence>
<dbReference type="Gene3D" id="3.30.420.10">
    <property type="entry name" value="Ribonuclease H-like superfamily/Ribonuclease H"/>
    <property type="match status" value="1"/>
</dbReference>
<dbReference type="InterPro" id="IPR041577">
    <property type="entry name" value="RT_RNaseH_2"/>
</dbReference>
<evidence type="ECO:0000256" key="10">
    <source>
        <dbReference type="ARBA" id="ARBA00022884"/>
    </source>
</evidence>
<comment type="similarity">
    <text evidence="1">Belongs to the beta type-B retroviral polymerase family. HERV class-II K(HML-2) pol subfamily.</text>
</comment>
<evidence type="ECO:0000256" key="9">
    <source>
        <dbReference type="ARBA" id="ARBA00022842"/>
    </source>
</evidence>
<dbReference type="FunFam" id="3.10.10.10:FF:000007">
    <property type="entry name" value="Retrovirus-related Pol polyprotein from transposon 17.6-like Protein"/>
    <property type="match status" value="1"/>
</dbReference>
<feature type="compositionally biased region" description="Basic and acidic residues" evidence="15">
    <location>
        <begin position="1312"/>
        <end position="1324"/>
    </location>
</feature>
<dbReference type="Ensembl" id="ENSGWIT00000037364.1">
    <property type="protein sequence ID" value="ENSGWIP00000034278.1"/>
    <property type="gene ID" value="ENSGWIG00000017722.1"/>
</dbReference>
<feature type="domain" description="Reverse transcriptase" evidence="16">
    <location>
        <begin position="358"/>
        <end position="537"/>
    </location>
</feature>
<keyword evidence="11" id="KW-0229">DNA integration</keyword>
<dbReference type="InterPro" id="IPR001584">
    <property type="entry name" value="Integrase_cat-core"/>
</dbReference>
<evidence type="ECO:0000256" key="1">
    <source>
        <dbReference type="ARBA" id="ARBA00010879"/>
    </source>
</evidence>
<dbReference type="InterPro" id="IPR041588">
    <property type="entry name" value="Integrase_H2C2"/>
</dbReference>
<dbReference type="FunFam" id="3.30.420.10:FF:000032">
    <property type="entry name" value="Retrovirus-related Pol polyprotein from transposon 297-like Protein"/>
    <property type="match status" value="1"/>
</dbReference>
<feature type="compositionally biased region" description="Basic and acidic residues" evidence="15">
    <location>
        <begin position="1279"/>
        <end position="1305"/>
    </location>
</feature>
<gene>
    <name evidence="18" type="primary">LOC114462925</name>
</gene>
<evidence type="ECO:0000256" key="12">
    <source>
        <dbReference type="ARBA" id="ARBA00022918"/>
    </source>
</evidence>
<dbReference type="Pfam" id="PF00665">
    <property type="entry name" value="rve"/>
    <property type="match status" value="1"/>
</dbReference>
<feature type="region of interest" description="Disordered" evidence="15">
    <location>
        <begin position="1239"/>
        <end position="1324"/>
    </location>
</feature>
<reference evidence="18" key="3">
    <citation type="submission" date="2025-09" db="UniProtKB">
        <authorList>
            <consortium name="Ensembl"/>
        </authorList>
    </citation>
    <scope>IDENTIFICATION</scope>
</reference>
<evidence type="ECO:0000256" key="2">
    <source>
        <dbReference type="ARBA" id="ARBA00012180"/>
    </source>
</evidence>
<dbReference type="InterPro" id="IPR050951">
    <property type="entry name" value="Retrovirus_Pol_polyprotein"/>
</dbReference>
<evidence type="ECO:0000259" key="16">
    <source>
        <dbReference type="PROSITE" id="PS50878"/>
    </source>
</evidence>
<dbReference type="InterPro" id="IPR021109">
    <property type="entry name" value="Peptidase_aspartic_dom_sf"/>
</dbReference>
<keyword evidence="7" id="KW-0255">Endonuclease</keyword>
<dbReference type="PROSITE" id="PS00141">
    <property type="entry name" value="ASP_PROTEASE"/>
    <property type="match status" value="1"/>
</dbReference>
<dbReference type="FunFam" id="3.10.20.370:FF:000001">
    <property type="entry name" value="Retrovirus-related Pol polyprotein from transposon 17.6-like protein"/>
    <property type="match status" value="1"/>
</dbReference>
<dbReference type="GO" id="GO:0006508">
    <property type="term" value="P:proteolysis"/>
    <property type="evidence" value="ECO:0007669"/>
    <property type="project" value="UniProtKB-KW"/>
</dbReference>
<dbReference type="PROSITE" id="PS50994">
    <property type="entry name" value="INTEGRASE"/>
    <property type="match status" value="1"/>
</dbReference>
<sequence>MSQNKSALIGECPDVVVKMNEIAVPFVLDTGSQVTLLSKSLFEKYLQGTSLTNVGEISWLNLRAANGLKIPYIGYTLVDCRVGSIHVSEKGVIIVNDECLGPDNPVWSALTQGNHPGLAAFKTTIPWVEGQAWAQAFAECHRISTREPLPPYQGLTKLPRQQPVVIPPQTEMLVWTQVSEGFPKRACNVIIEPLPESDSEWRVGRTLAELMGGRVPLRLCNPNPYPVEVPQRQPLAQVTEVAATNVQGDQELVLNSVTSDIVEVEVRHIGMVGIEDAPESHPALALQGDSLTPNQQREMTNLLRKWTKVFASHDEDFGRTGVVKHQIPTGSAPPSRERYRPIPPSLYVELRSLLQNMLTSGVVRESASPWAAPIVLVKKKDGSWRFCVDYRKLNALTHKDACPLPRIEEALTELKSARWYSTLDLASGYWQVEMHPLDREKTAFTTPFGLYEFNRMPFGLCNAPATFQRLMQRCLGNLVNDSLLIYLDDVIVFSPDFSSHLRHLEEVFQCLHNHGLKLQPAKCHLFQREVTYLGHVISEHGVATDPAKTTAVREWTVPQTAKQVKSFLGFAGYYRRFIPAFSKIATPLNALTRDTARHGRAASIIWSPECQKAFDLLKEALLTAPILAYADFSQPFRLYTDASLDGLGAVLAQEQNGKERVIAYASRSLQQTERNDQNYSSFKLELLALKWAITEKFKDYLYGAEFTVFTDNNPLVHLDTARLGAVEQWWVAQLANFKYVIKYRPGTQNKNADALSRLPEPQDPIPSLASGVMVEQEPCWADLQTNDLELLQIRHRKEQGLPPPEVSNRSSSYFKLLCREWDRIILRDGILRRLQQAAGSGEEIFQVVVPKTEAKKVWEAYHGEMGHPSSERTLTILRQRCYWPRMAEDVREWTTTCPQCVCTKVGPVVKVPLVSIVSNPTQLVGLDYLSLGRPEDRYPYILVITDLFSKYALAVPTRDQSANTTAQALYNNLIQVFGCPERILTDRGASFESAVMKELCQLYGCQKSRTTAYHPQGNGVCERFNQTLLGLLNSLEEASHSQWPSLIPALVQAYNNTVHSTTGMTPHYVVFGRHARLPVDWVTGLQPETRPQTLAGWVKKHQEALSHAYQTVARRTQQQQDRDQATYNRKARLAPLLPGERVLIRNFRRRAKGKLNLRWTPEPYVVVKQLRENHPVYVLRPEGKEAPTRTVHRNNLQPCPLQMFQHRPKPEEPPPTIHPLVDHLPPPTWWLPGLVTTTNCQPPTREQGAVVVPQPDPPAAPSAPHSPPTVRRSERARKRITDSVVDGHRRARRIEATEPRLRDSSSRSLHLTQHDHYTARDQIS</sequence>
<evidence type="ECO:0000256" key="7">
    <source>
        <dbReference type="ARBA" id="ARBA00022759"/>
    </source>
</evidence>
<keyword evidence="6" id="KW-0540">Nuclease</keyword>
<keyword evidence="10" id="KW-0694">RNA-binding</keyword>
<evidence type="ECO:0000256" key="6">
    <source>
        <dbReference type="ARBA" id="ARBA00022722"/>
    </source>
</evidence>
<dbReference type="Gene3D" id="3.10.20.370">
    <property type="match status" value="1"/>
</dbReference>
<dbReference type="CDD" id="cd01647">
    <property type="entry name" value="RT_LTR"/>
    <property type="match status" value="1"/>
</dbReference>